<gene>
    <name evidence="5" type="primary">LOC103703766</name>
</gene>
<dbReference type="AlphaFoldDB" id="A0A8B8J2Z7"/>
<evidence type="ECO:0000256" key="1">
    <source>
        <dbReference type="ARBA" id="ARBA00007637"/>
    </source>
</evidence>
<dbReference type="GO" id="GO:0016853">
    <property type="term" value="F:isomerase activity"/>
    <property type="evidence" value="ECO:0007669"/>
    <property type="project" value="UniProtKB-KW"/>
</dbReference>
<organism evidence="4 5">
    <name type="scientific">Phoenix dactylifera</name>
    <name type="common">Date palm</name>
    <dbReference type="NCBI Taxonomy" id="42345"/>
    <lineage>
        <taxon>Eukaryota</taxon>
        <taxon>Viridiplantae</taxon>
        <taxon>Streptophyta</taxon>
        <taxon>Embryophyta</taxon>
        <taxon>Tracheophyta</taxon>
        <taxon>Spermatophyta</taxon>
        <taxon>Magnoliopsida</taxon>
        <taxon>Liliopsida</taxon>
        <taxon>Arecaceae</taxon>
        <taxon>Coryphoideae</taxon>
        <taxon>Phoeniceae</taxon>
        <taxon>Phoenix</taxon>
    </lineage>
</organism>
<keyword evidence="2" id="KW-0520">NAD</keyword>
<protein>
    <submittedName>
        <fullName evidence="5">Protein YeeZ isoform X1</fullName>
    </submittedName>
</protein>
<dbReference type="SUPFAM" id="SSF51735">
    <property type="entry name" value="NAD(P)-binding Rossmann-fold domains"/>
    <property type="match status" value="1"/>
</dbReference>
<dbReference type="RefSeq" id="XP_026659088.1">
    <property type="nucleotide sequence ID" value="XM_026803287.1"/>
</dbReference>
<name>A0A8B8J2Z7_PHODC</name>
<keyword evidence="3" id="KW-0413">Isomerase</keyword>
<evidence type="ECO:0000313" key="5">
    <source>
        <dbReference type="RefSeq" id="XP_026659088.1"/>
    </source>
</evidence>
<evidence type="ECO:0000256" key="2">
    <source>
        <dbReference type="ARBA" id="ARBA00023027"/>
    </source>
</evidence>
<dbReference type="Gene3D" id="3.40.50.720">
    <property type="entry name" value="NAD(P)-binding Rossmann-like Domain"/>
    <property type="match status" value="1"/>
</dbReference>
<evidence type="ECO:0000313" key="4">
    <source>
        <dbReference type="Proteomes" id="UP000228380"/>
    </source>
</evidence>
<evidence type="ECO:0000256" key="3">
    <source>
        <dbReference type="ARBA" id="ARBA00023235"/>
    </source>
</evidence>
<dbReference type="Proteomes" id="UP000228380">
    <property type="component" value="Chromosome 6"/>
</dbReference>
<dbReference type="GeneID" id="103703766"/>
<dbReference type="OrthoDB" id="5824at2759"/>
<sequence>MEAIWGVSWRSRAVPVGHLPERSRRRMLSSSLPPLARVAVRSESGANRMFVFGTGFVGRYVSDRLRKEGWQVSGTCTNPSSKRVLEEMGLEAFIFDVHNSKLSSLHTLQHATHLLISIPPIVGIGDPLLRLHEDLQGTLSHGNLQWLCYLSSTSRSTSSVPLNFFFGVYGDCSGAWVDEDYPVNPQKESAKARLAAEKGWLALGHELGVVVNIFRLGGIYGPGRSALDTILKRESLSEGQKRRETRLYTARVHVADIHQAIKASFDILSSGKIYNVVDDDPAPRAEVFAFAEALIERRWPRMASRSACGSLEDLKSLKENIHHGEKRVSNARLKKDLGVRLLYPTYRLGLQSILDSWELFPTDRESQQHDRGWEA</sequence>
<proteinExistence type="inferred from homology"/>
<dbReference type="InterPro" id="IPR036291">
    <property type="entry name" value="NAD(P)-bd_dom_sf"/>
</dbReference>
<keyword evidence="4" id="KW-1185">Reference proteome</keyword>
<reference evidence="4" key="1">
    <citation type="journal article" date="2019" name="Nat. Commun.">
        <title>Genome-wide association mapping of date palm fruit traits.</title>
        <authorList>
            <person name="Hazzouri K.M."/>
            <person name="Gros-Balthazard M."/>
            <person name="Flowers J.M."/>
            <person name="Copetti D."/>
            <person name="Lemansour A."/>
            <person name="Lebrun M."/>
            <person name="Masmoudi K."/>
            <person name="Ferrand S."/>
            <person name="Dhar M.I."/>
            <person name="Fresquez Z.A."/>
            <person name="Rosas U."/>
            <person name="Zhang J."/>
            <person name="Talag J."/>
            <person name="Lee S."/>
            <person name="Kudrna D."/>
            <person name="Powell R.F."/>
            <person name="Leitch I.J."/>
            <person name="Krueger R.R."/>
            <person name="Wing R.A."/>
            <person name="Amiri K.M.A."/>
            <person name="Purugganan M.D."/>
        </authorList>
    </citation>
    <scope>NUCLEOTIDE SEQUENCE [LARGE SCALE GENOMIC DNA]</scope>
    <source>
        <strain evidence="4">cv. Khalas</strain>
    </source>
</reference>
<accession>A0A8B8J2Z7</accession>
<dbReference type="PANTHER" id="PTHR43574">
    <property type="entry name" value="EPIMERASE-RELATED"/>
    <property type="match status" value="1"/>
</dbReference>
<reference evidence="5" key="2">
    <citation type="submission" date="2025-08" db="UniProtKB">
        <authorList>
            <consortium name="RefSeq"/>
        </authorList>
    </citation>
    <scope>IDENTIFICATION</scope>
    <source>
        <tissue evidence="5">Young leaves</tissue>
    </source>
</reference>
<comment type="similarity">
    <text evidence="1">Belongs to the NAD(P)-dependent epimerase/dehydratase family.</text>
</comment>